<feature type="transmembrane region" description="Helical" evidence="6">
    <location>
        <begin position="20"/>
        <end position="50"/>
    </location>
</feature>
<accession>A0ABN6XF91</accession>
<comment type="subcellular location">
    <subcellularLocation>
        <location evidence="1">Membrane</location>
        <topology evidence="1">Multi-pass membrane protein</topology>
    </subcellularLocation>
</comment>
<name>A0ABN6XF91_9CELL</name>
<dbReference type="RefSeq" id="WP_286217715.1">
    <property type="nucleotide sequence ID" value="NZ_AP027729.1"/>
</dbReference>
<dbReference type="Proteomes" id="UP001321475">
    <property type="component" value="Chromosome"/>
</dbReference>
<evidence type="ECO:0000313" key="8">
    <source>
        <dbReference type="Proteomes" id="UP001321475"/>
    </source>
</evidence>
<evidence type="ECO:0000256" key="1">
    <source>
        <dbReference type="ARBA" id="ARBA00004141"/>
    </source>
</evidence>
<keyword evidence="2 6" id="KW-0812">Transmembrane</keyword>
<keyword evidence="8" id="KW-1185">Reference proteome</keyword>
<keyword evidence="3 6" id="KW-1133">Transmembrane helix</keyword>
<dbReference type="InterPro" id="IPR003339">
    <property type="entry name" value="ABC/ECF_trnsptr_transmembrane"/>
</dbReference>
<feature type="transmembrane region" description="Helical" evidence="6">
    <location>
        <begin position="99"/>
        <end position="121"/>
    </location>
</feature>
<proteinExistence type="predicted"/>
<gene>
    <name evidence="7" type="ORF">GCM10025865_27900</name>
</gene>
<organism evidence="7 8">
    <name type="scientific">Paraoerskovia sediminicola</name>
    <dbReference type="NCBI Taxonomy" id="1138587"/>
    <lineage>
        <taxon>Bacteria</taxon>
        <taxon>Bacillati</taxon>
        <taxon>Actinomycetota</taxon>
        <taxon>Actinomycetes</taxon>
        <taxon>Micrococcales</taxon>
        <taxon>Cellulomonadaceae</taxon>
        <taxon>Paraoerskovia</taxon>
    </lineage>
</organism>
<keyword evidence="4 6" id="KW-0472">Membrane</keyword>
<feature type="transmembrane region" description="Helical" evidence="6">
    <location>
        <begin position="57"/>
        <end position="79"/>
    </location>
</feature>
<evidence type="ECO:0000256" key="2">
    <source>
        <dbReference type="ARBA" id="ARBA00022692"/>
    </source>
</evidence>
<protein>
    <recommendedName>
        <fullName evidence="9">Energy-coupling factor transporter transmembrane protein EcfT</fullName>
    </recommendedName>
</protein>
<reference evidence="8" key="1">
    <citation type="journal article" date="2019" name="Int. J. Syst. Evol. Microbiol.">
        <title>The Global Catalogue of Microorganisms (GCM) 10K type strain sequencing project: providing services to taxonomists for standard genome sequencing and annotation.</title>
        <authorList>
            <consortium name="The Broad Institute Genomics Platform"/>
            <consortium name="The Broad Institute Genome Sequencing Center for Infectious Disease"/>
            <person name="Wu L."/>
            <person name="Ma J."/>
        </authorList>
    </citation>
    <scope>NUCLEOTIDE SEQUENCE [LARGE SCALE GENOMIC DNA]</scope>
    <source>
        <strain evidence="8">NBRC 108565</strain>
    </source>
</reference>
<evidence type="ECO:0000256" key="6">
    <source>
        <dbReference type="SAM" id="Phobius"/>
    </source>
</evidence>
<evidence type="ECO:0000256" key="5">
    <source>
        <dbReference type="SAM" id="MobiDB-lite"/>
    </source>
</evidence>
<evidence type="ECO:0000256" key="3">
    <source>
        <dbReference type="ARBA" id="ARBA00022989"/>
    </source>
</evidence>
<dbReference type="Pfam" id="PF02361">
    <property type="entry name" value="CbiQ"/>
    <property type="match status" value="1"/>
</dbReference>
<dbReference type="EMBL" id="AP027729">
    <property type="protein sequence ID" value="BDZ43491.1"/>
    <property type="molecule type" value="Genomic_DNA"/>
</dbReference>
<evidence type="ECO:0000313" key="7">
    <source>
        <dbReference type="EMBL" id="BDZ43491.1"/>
    </source>
</evidence>
<sequence>MSPRDSPLARWNPTLKLGTLLVASSVAMLVTDPVTPVVLWSLAVTAAFTVGRVTVRALALTHLALLGFAVSVLVGNVLLRHQGPVVAVVGPVEVTAGALEIAVSLAVRTLFLGVVSVVLVATTDPVRLMTSLHQHARVPAGATYAVLAGMRVLEELPARWETIRCAQAVRDPRRAPGALPARCPRWAPRRSRSWSRPCDAPSASPSRWSHGAWVRVRGPSRDP</sequence>
<evidence type="ECO:0000256" key="4">
    <source>
        <dbReference type="ARBA" id="ARBA00023136"/>
    </source>
</evidence>
<dbReference type="CDD" id="cd16914">
    <property type="entry name" value="EcfT"/>
    <property type="match status" value="1"/>
</dbReference>
<evidence type="ECO:0008006" key="9">
    <source>
        <dbReference type="Google" id="ProtNLM"/>
    </source>
</evidence>
<feature type="region of interest" description="Disordered" evidence="5">
    <location>
        <begin position="174"/>
        <end position="210"/>
    </location>
</feature>